<keyword evidence="4" id="KW-0539">Nucleus</keyword>
<sequence length="418" mass="48309">MALACAYIRKYWFTNTVLPNVYNSCLESARVNKWPFYYAQVIRMLYCTSLYYFDSYWQNCDQENIFERALHNLVVLVNQYGKVIYMSGNVAEILGRNTEDIIAHADNVYDWIDSGDHDCLQMALTCTRNSAVCVAELDKILVCRLQPLTSGKKSAEEQSVIVHCRHFHAESMISTEHEMGEMQKRIQPVFALDCRVLLNAENIENTYFGTADIFHTLHEMNMQIITADNMTFRHIGITADELSGISWFTLLHPQDVADAALKHRLLCDGSEPYCCCLLRFITGSGEHQWVHCILIAKQKQRQITCGCQVIDETEAAILRSKDYLYKTQNFYLDSLVCYPSQTIIHQFNNPIFMDPELYTSGAYHSSFLGFSQQPHCIELDDKPDRRHDERELCHNMINCNHVKNEASLLLQPDATYYY</sequence>
<reference evidence="6" key="2">
    <citation type="submission" date="2014-03" db="EMBL/GenBank/DDBJ databases">
        <title>The whipworm genome and dual-species transcriptomics of an intimate host-pathogen interaction.</title>
        <authorList>
            <person name="Foth B.J."/>
            <person name="Tsai I.J."/>
            <person name="Reid A.J."/>
            <person name="Bancroft A.J."/>
            <person name="Nichol S."/>
            <person name="Tracey A."/>
            <person name="Holroyd N."/>
            <person name="Cotton J.A."/>
            <person name="Stanley E.J."/>
            <person name="Zarowiecki M."/>
            <person name="Liu J.Z."/>
            <person name="Huckvale T."/>
            <person name="Cooper P.J."/>
            <person name="Grencis R.K."/>
            <person name="Berriman M."/>
        </authorList>
    </citation>
    <scope>NUCLEOTIDE SEQUENCE [LARGE SCALE GENOMIC DNA]</scope>
</reference>
<evidence type="ECO:0000313" key="7">
    <source>
        <dbReference type="Proteomes" id="UP000030665"/>
    </source>
</evidence>
<gene>
    <name evidence="6" type="ORF">TTRE_0000121801</name>
</gene>
<dbReference type="InterPro" id="IPR000014">
    <property type="entry name" value="PAS"/>
</dbReference>
<evidence type="ECO:0000259" key="5">
    <source>
        <dbReference type="PROSITE" id="PS50112"/>
    </source>
</evidence>
<dbReference type="GO" id="GO:0000981">
    <property type="term" value="F:DNA-binding transcription factor activity, RNA polymerase II-specific"/>
    <property type="evidence" value="ECO:0007669"/>
    <property type="project" value="TreeGrafter"/>
</dbReference>
<proteinExistence type="predicted"/>
<dbReference type="Proteomes" id="UP000030665">
    <property type="component" value="Unassembled WGS sequence"/>
</dbReference>
<keyword evidence="3" id="KW-0804">Transcription</keyword>
<evidence type="ECO:0000256" key="1">
    <source>
        <dbReference type="ARBA" id="ARBA00004123"/>
    </source>
</evidence>
<feature type="domain" description="PAS" evidence="5">
    <location>
        <begin position="62"/>
        <end position="124"/>
    </location>
</feature>
<dbReference type="Gene3D" id="3.30.450.20">
    <property type="entry name" value="PAS domain"/>
    <property type="match status" value="2"/>
</dbReference>
<dbReference type="PROSITE" id="PS50112">
    <property type="entry name" value="PAS"/>
    <property type="match status" value="1"/>
</dbReference>
<accession>A0A077YYQ0</accession>
<name>A0A077YYQ0_TRITR</name>
<evidence type="ECO:0000256" key="2">
    <source>
        <dbReference type="ARBA" id="ARBA00023015"/>
    </source>
</evidence>
<dbReference type="STRING" id="36087.A0A077YYQ0"/>
<dbReference type="PANTHER" id="PTHR23043">
    <property type="entry name" value="HYPOXIA-INDUCIBLE FACTOR 1 ALPHA"/>
    <property type="match status" value="1"/>
</dbReference>
<dbReference type="GO" id="GO:0005634">
    <property type="term" value="C:nucleus"/>
    <property type="evidence" value="ECO:0007669"/>
    <property type="project" value="UniProtKB-SubCell"/>
</dbReference>
<dbReference type="AlphaFoldDB" id="A0A077YYQ0"/>
<dbReference type="InterPro" id="IPR035965">
    <property type="entry name" value="PAS-like_dom_sf"/>
</dbReference>
<reference evidence="6" key="1">
    <citation type="submission" date="2014-01" db="EMBL/GenBank/DDBJ databases">
        <authorList>
            <person name="Aslett M."/>
        </authorList>
    </citation>
    <scope>NUCLEOTIDE SEQUENCE</scope>
</reference>
<dbReference type="GO" id="GO:0000977">
    <property type="term" value="F:RNA polymerase II transcription regulatory region sequence-specific DNA binding"/>
    <property type="evidence" value="ECO:0007669"/>
    <property type="project" value="TreeGrafter"/>
</dbReference>
<dbReference type="CDD" id="cd00130">
    <property type="entry name" value="PAS"/>
    <property type="match status" value="1"/>
</dbReference>
<organism evidence="6 7">
    <name type="scientific">Trichuris trichiura</name>
    <name type="common">Whipworm</name>
    <name type="synonym">Trichocephalus trichiurus</name>
    <dbReference type="NCBI Taxonomy" id="36087"/>
    <lineage>
        <taxon>Eukaryota</taxon>
        <taxon>Metazoa</taxon>
        <taxon>Ecdysozoa</taxon>
        <taxon>Nematoda</taxon>
        <taxon>Enoplea</taxon>
        <taxon>Dorylaimia</taxon>
        <taxon>Trichinellida</taxon>
        <taxon>Trichuridae</taxon>
        <taxon>Trichuris</taxon>
    </lineage>
</organism>
<dbReference type="EMBL" id="HG805836">
    <property type="protein sequence ID" value="CDW52956.1"/>
    <property type="molecule type" value="Genomic_DNA"/>
</dbReference>
<evidence type="ECO:0000256" key="3">
    <source>
        <dbReference type="ARBA" id="ARBA00023163"/>
    </source>
</evidence>
<dbReference type="Pfam" id="PF13426">
    <property type="entry name" value="PAS_9"/>
    <property type="match status" value="1"/>
</dbReference>
<dbReference type="SMART" id="SM00091">
    <property type="entry name" value="PAS"/>
    <property type="match status" value="2"/>
</dbReference>
<dbReference type="PANTHER" id="PTHR23043:SF39">
    <property type="entry name" value="DYSFUSION, ISOFORM D"/>
    <property type="match status" value="1"/>
</dbReference>
<evidence type="ECO:0000313" key="6">
    <source>
        <dbReference type="EMBL" id="CDW52956.1"/>
    </source>
</evidence>
<comment type="subcellular location">
    <subcellularLocation>
        <location evidence="1">Nucleus</location>
    </subcellularLocation>
</comment>
<dbReference type="Pfam" id="PF14598">
    <property type="entry name" value="PAS_11"/>
    <property type="match status" value="1"/>
</dbReference>
<keyword evidence="7" id="KW-1185">Reference proteome</keyword>
<protein>
    <submittedName>
        <fullName evidence="6">PAS 11 domain containing protein</fullName>
    </submittedName>
</protein>
<keyword evidence="2" id="KW-0805">Transcription regulation</keyword>
<dbReference type="OrthoDB" id="9978016at2759"/>
<evidence type="ECO:0000256" key="4">
    <source>
        <dbReference type="ARBA" id="ARBA00023242"/>
    </source>
</evidence>
<dbReference type="GO" id="GO:0010557">
    <property type="term" value="P:positive regulation of macromolecule biosynthetic process"/>
    <property type="evidence" value="ECO:0007669"/>
    <property type="project" value="UniProtKB-ARBA"/>
</dbReference>
<dbReference type="SUPFAM" id="SSF55785">
    <property type="entry name" value="PYP-like sensor domain (PAS domain)"/>
    <property type="match status" value="2"/>
</dbReference>